<evidence type="ECO:0000256" key="2">
    <source>
        <dbReference type="ARBA" id="ARBA00022801"/>
    </source>
</evidence>
<dbReference type="Pfam" id="PF00933">
    <property type="entry name" value="Glyco_hydro_3"/>
    <property type="match status" value="1"/>
</dbReference>
<dbReference type="GeneID" id="94545856"/>
<protein>
    <submittedName>
        <fullName evidence="5">Beta-glucosidase</fullName>
    </submittedName>
</protein>
<dbReference type="PRINTS" id="PR00133">
    <property type="entry name" value="GLHYDRLASE3"/>
</dbReference>
<sequence length="736" mass="80369">MATIDLKFVQGLTLEEKASLVSGKDFWFTAKVPGVAASMMTDGPSGLRKQADGADALGLNDSVAAIAFPSSALTASSFDDHLLFELGQHLGVAAKAENIGILLGPGVNIKRSPLAGRNFEYFSEDPLLSGRMGVNYVKGVQSQGVGVSVKHFAANNRENQRFTSSSNIDERTLREIYLSQFERIVKEAQPATIMASYNKINGELVSQNQRLLTQILRDEWGFEGFVMSDWGAVADHVAALKAGLELEMPGKGPESVNEIVTAVKDGRLQESVLDRAVLCILTIITKWGRPVDAPTTDYDQDEQHTFARQLATESIVLLKNDAAQLPLKSDEQIAVIGELAARPRYQGGGSSHVNAYHLVTPVDAMPTTATYAQGYVLNDDTDDERLSQEALQLAQTSSHVVIFAGYPEDWETEGFDKDKITLPANQNNLIEKIAAVNANVTVVLQNGSAVEMPWVDDVAAIVETYLAGEAVGEATWDILTGQVNPSGKLSESFPLRVVDNPTALTFGRDLQNETYHEGIFVGYRYYDAKDLAVLFPFGHGLSYTTFDYHDLTITEDADQVSLTFTITNTGKVAGKEVAQIYVGNQTSKVEMPIKELRDFVKVDLNPGESKQIKTSLSRRDFAWYDSATASWRTDNGQYEFFIGSSSRDIRLQAAFELTIGSESTAPISGNTYISEIWETGDSKIEQALEDSGLKEKIKPILGSGNDAIFANIPLRALGMVNIPSDTINDFLKIVNQ</sequence>
<dbReference type="InterPro" id="IPR050288">
    <property type="entry name" value="Cellulose_deg_GH3"/>
</dbReference>
<comment type="similarity">
    <text evidence="1 4">Belongs to the glycosyl hydrolase 3 family.</text>
</comment>
<dbReference type="EMBL" id="QRAS01000001">
    <property type="protein sequence ID" value="RDL11862.1"/>
    <property type="molecule type" value="Genomic_DNA"/>
</dbReference>
<dbReference type="Pfam" id="PF01915">
    <property type="entry name" value="Glyco_hydro_3_C"/>
    <property type="match status" value="1"/>
</dbReference>
<dbReference type="FunFam" id="2.60.40.10:FF:000495">
    <property type="entry name" value="Periplasmic beta-glucosidase"/>
    <property type="match status" value="1"/>
</dbReference>
<keyword evidence="2 4" id="KW-0378">Hydrolase</keyword>
<dbReference type="AlphaFoldDB" id="A0A288QTB7"/>
<evidence type="ECO:0000313" key="5">
    <source>
        <dbReference type="EMBL" id="RDL11862.1"/>
    </source>
</evidence>
<dbReference type="InterPro" id="IPR002772">
    <property type="entry name" value="Glyco_hydro_3_C"/>
</dbReference>
<keyword evidence="4" id="KW-0326">Glycosidase</keyword>
<gene>
    <name evidence="5" type="ORF">DFP99_0281</name>
</gene>
<evidence type="ECO:0000256" key="3">
    <source>
        <dbReference type="ARBA" id="ARBA00023277"/>
    </source>
</evidence>
<dbReference type="Gene3D" id="3.20.20.300">
    <property type="entry name" value="Glycoside hydrolase, family 3, N-terminal domain"/>
    <property type="match status" value="1"/>
</dbReference>
<dbReference type="PANTHER" id="PTHR42715">
    <property type="entry name" value="BETA-GLUCOSIDASE"/>
    <property type="match status" value="1"/>
</dbReference>
<accession>A0A288QTB7</accession>
<dbReference type="Proteomes" id="UP000254912">
    <property type="component" value="Unassembled WGS sequence"/>
</dbReference>
<dbReference type="PANTHER" id="PTHR42715:SF10">
    <property type="entry name" value="BETA-GLUCOSIDASE"/>
    <property type="match status" value="1"/>
</dbReference>
<dbReference type="SMART" id="SM01217">
    <property type="entry name" value="Fn3_like"/>
    <property type="match status" value="1"/>
</dbReference>
<dbReference type="InterPro" id="IPR026891">
    <property type="entry name" value="Fn3-like"/>
</dbReference>
<dbReference type="GO" id="GO:0008422">
    <property type="term" value="F:beta-glucosidase activity"/>
    <property type="evidence" value="ECO:0007669"/>
    <property type="project" value="UniProtKB-ARBA"/>
</dbReference>
<reference evidence="5 6" key="1">
    <citation type="submission" date="2018-07" db="EMBL/GenBank/DDBJ databases">
        <title>Genomic Encyclopedia of Type Strains, Phase III (KMG-III): the genomes of soil and plant-associated and newly described type strains.</title>
        <authorList>
            <person name="Whitman W."/>
        </authorList>
    </citation>
    <scope>NUCLEOTIDE SEQUENCE [LARGE SCALE GENOMIC DNA]</scope>
    <source>
        <strain evidence="5 6">CECT 7031</strain>
    </source>
</reference>
<evidence type="ECO:0000313" key="6">
    <source>
        <dbReference type="Proteomes" id="UP000254912"/>
    </source>
</evidence>
<dbReference type="InterPro" id="IPR019800">
    <property type="entry name" value="Glyco_hydro_3_AS"/>
</dbReference>
<evidence type="ECO:0000256" key="1">
    <source>
        <dbReference type="ARBA" id="ARBA00005336"/>
    </source>
</evidence>
<dbReference type="SUPFAM" id="SSF52279">
    <property type="entry name" value="Beta-D-glucan exohydrolase, C-terminal domain"/>
    <property type="match status" value="1"/>
</dbReference>
<dbReference type="GO" id="GO:0005975">
    <property type="term" value="P:carbohydrate metabolic process"/>
    <property type="evidence" value="ECO:0007669"/>
    <property type="project" value="InterPro"/>
</dbReference>
<dbReference type="RefSeq" id="WP_070229931.1">
    <property type="nucleotide sequence ID" value="NZ_BJYO01000002.1"/>
</dbReference>
<dbReference type="SUPFAM" id="SSF51445">
    <property type="entry name" value="(Trans)glycosidases"/>
    <property type="match status" value="1"/>
</dbReference>
<dbReference type="Gene3D" id="2.60.40.10">
    <property type="entry name" value="Immunoglobulins"/>
    <property type="match status" value="1"/>
</dbReference>
<proteinExistence type="inferred from homology"/>
<dbReference type="PROSITE" id="PS00775">
    <property type="entry name" value="GLYCOSYL_HYDROL_F3"/>
    <property type="match status" value="1"/>
</dbReference>
<organism evidence="5 6">
    <name type="scientific">Weissella soli</name>
    <dbReference type="NCBI Taxonomy" id="155866"/>
    <lineage>
        <taxon>Bacteria</taxon>
        <taxon>Bacillati</taxon>
        <taxon>Bacillota</taxon>
        <taxon>Bacilli</taxon>
        <taxon>Lactobacillales</taxon>
        <taxon>Lactobacillaceae</taxon>
        <taxon>Weissella</taxon>
    </lineage>
</organism>
<dbReference type="Gene3D" id="3.40.50.1700">
    <property type="entry name" value="Glycoside hydrolase family 3 C-terminal domain"/>
    <property type="match status" value="1"/>
</dbReference>
<dbReference type="InterPro" id="IPR001764">
    <property type="entry name" value="Glyco_hydro_3_N"/>
</dbReference>
<keyword evidence="6" id="KW-1185">Reference proteome</keyword>
<dbReference type="InterPro" id="IPR013783">
    <property type="entry name" value="Ig-like_fold"/>
</dbReference>
<dbReference type="KEGG" id="wso:WSWS_00651"/>
<name>A0A288QTB7_9LACO</name>
<keyword evidence="3" id="KW-0119">Carbohydrate metabolism</keyword>
<dbReference type="InterPro" id="IPR017853">
    <property type="entry name" value="GH"/>
</dbReference>
<comment type="caution">
    <text evidence="5">The sequence shown here is derived from an EMBL/GenBank/DDBJ whole genome shotgun (WGS) entry which is preliminary data.</text>
</comment>
<dbReference type="Pfam" id="PF14310">
    <property type="entry name" value="Fn3-like"/>
    <property type="match status" value="1"/>
</dbReference>
<dbReference type="InterPro" id="IPR036962">
    <property type="entry name" value="Glyco_hydro_3_N_sf"/>
</dbReference>
<dbReference type="InterPro" id="IPR036881">
    <property type="entry name" value="Glyco_hydro_3_C_sf"/>
</dbReference>
<evidence type="ECO:0000256" key="4">
    <source>
        <dbReference type="RuleBase" id="RU361161"/>
    </source>
</evidence>